<gene>
    <name evidence="1" type="ORF">PG993_000875</name>
</gene>
<sequence length="201" mass="22111">MGHATTTTTTTTNNSPFPGFTKISGQIYIHHPDRDDDNTAANAVVDDESQPDTVIIYGWGDGRPRDVSKYIQGYRVLYPQATIIAVLATTFKAAYRPLHKWTEGMTPAFSDTDQTNAEAAAARASPCHVECGRHQFGVDAQRAHLTRYGTPVPHRVMVLDSVPGGLVFHQQVERWSRAMGHWHQSNSSCDDITPVPGVARP</sequence>
<proteinExistence type="predicted"/>
<protein>
    <submittedName>
        <fullName evidence="1">Uncharacterized protein</fullName>
    </submittedName>
</protein>
<evidence type="ECO:0000313" key="1">
    <source>
        <dbReference type="EMBL" id="KAK8055648.1"/>
    </source>
</evidence>
<reference evidence="1 2" key="1">
    <citation type="submission" date="2023-01" db="EMBL/GenBank/DDBJ databases">
        <title>Analysis of 21 Apiospora genomes using comparative genomics revels a genus with tremendous synthesis potential of carbohydrate active enzymes and secondary metabolites.</title>
        <authorList>
            <person name="Sorensen T."/>
        </authorList>
    </citation>
    <scope>NUCLEOTIDE SEQUENCE [LARGE SCALE GENOMIC DNA]</scope>
    <source>
        <strain evidence="1 2">CBS 33761</strain>
    </source>
</reference>
<dbReference type="Proteomes" id="UP001444661">
    <property type="component" value="Unassembled WGS sequence"/>
</dbReference>
<keyword evidence="2" id="KW-1185">Reference proteome</keyword>
<dbReference type="Pfam" id="PF05705">
    <property type="entry name" value="DUF829"/>
    <property type="match status" value="1"/>
</dbReference>
<dbReference type="InterPro" id="IPR008547">
    <property type="entry name" value="DUF829_TMEM53"/>
</dbReference>
<accession>A0ABR1U9U1</accession>
<organism evidence="1 2">
    <name type="scientific">Apiospora rasikravindrae</name>
    <dbReference type="NCBI Taxonomy" id="990691"/>
    <lineage>
        <taxon>Eukaryota</taxon>
        <taxon>Fungi</taxon>
        <taxon>Dikarya</taxon>
        <taxon>Ascomycota</taxon>
        <taxon>Pezizomycotina</taxon>
        <taxon>Sordariomycetes</taxon>
        <taxon>Xylariomycetidae</taxon>
        <taxon>Amphisphaeriales</taxon>
        <taxon>Apiosporaceae</taxon>
        <taxon>Apiospora</taxon>
    </lineage>
</organism>
<comment type="caution">
    <text evidence="1">The sequence shown here is derived from an EMBL/GenBank/DDBJ whole genome shotgun (WGS) entry which is preliminary data.</text>
</comment>
<name>A0ABR1U9U1_9PEZI</name>
<evidence type="ECO:0000313" key="2">
    <source>
        <dbReference type="Proteomes" id="UP001444661"/>
    </source>
</evidence>
<dbReference type="EMBL" id="JAQQWK010000001">
    <property type="protein sequence ID" value="KAK8055648.1"/>
    <property type="molecule type" value="Genomic_DNA"/>
</dbReference>